<protein>
    <submittedName>
        <fullName evidence="1">Uncharacterized protein</fullName>
    </submittedName>
</protein>
<dbReference type="AlphaFoldDB" id="A0A0F9JDJ9"/>
<comment type="caution">
    <text evidence="1">The sequence shown here is derived from an EMBL/GenBank/DDBJ whole genome shotgun (WGS) entry which is preliminary data.</text>
</comment>
<proteinExistence type="predicted"/>
<dbReference type="EMBL" id="LAZR01016579">
    <property type="protein sequence ID" value="KKM03901.1"/>
    <property type="molecule type" value="Genomic_DNA"/>
</dbReference>
<reference evidence="1" key="1">
    <citation type="journal article" date="2015" name="Nature">
        <title>Complex archaea that bridge the gap between prokaryotes and eukaryotes.</title>
        <authorList>
            <person name="Spang A."/>
            <person name="Saw J.H."/>
            <person name="Jorgensen S.L."/>
            <person name="Zaremba-Niedzwiedzka K."/>
            <person name="Martijn J."/>
            <person name="Lind A.E."/>
            <person name="van Eijk R."/>
            <person name="Schleper C."/>
            <person name="Guy L."/>
            <person name="Ettema T.J."/>
        </authorList>
    </citation>
    <scope>NUCLEOTIDE SEQUENCE</scope>
</reference>
<organism evidence="1">
    <name type="scientific">marine sediment metagenome</name>
    <dbReference type="NCBI Taxonomy" id="412755"/>
    <lineage>
        <taxon>unclassified sequences</taxon>
        <taxon>metagenomes</taxon>
        <taxon>ecological metagenomes</taxon>
    </lineage>
</organism>
<evidence type="ECO:0000313" key="1">
    <source>
        <dbReference type="EMBL" id="KKM03901.1"/>
    </source>
</evidence>
<gene>
    <name evidence="1" type="ORF">LCGC14_1769810</name>
</gene>
<sequence length="98" mass="10817">MGVDKGEVTNKALKEELAKILKSMPAPITNGQFNRHVFIEVLAIKAGLGVGMEADEIMEHTGMSRKEFITVKDEYVANGVVKAEKNMFDVLLYSLCLT</sequence>
<accession>A0A0F9JDJ9</accession>
<name>A0A0F9JDJ9_9ZZZZ</name>